<gene>
    <name evidence="2" type="ORF">NP7_11020</name>
</gene>
<sequence length="309" mass="35695">MTKDIENQIQLDEELLNLVNIGIWPPKMKLDPIGWIGNFQPDEQKLARRLLKNFLYFSQIMTEEMFKSNFQSLSKYILTDKSNFEECVQQWNNFLNNSYIVRVTGEEPSDADSGYTFSRWSRNLLGYDESQLLTPEKALEVLEQQPERLNNFIFVDDFVGSGNQFVDFWHRRWFKNLSFSNFEGKTPSNFFYIPIFATKLGYTNITNNCTGVQIVTCHVLDNTTSALDTNSYIWKDIDFDGISKIQEISRRIGIPMTNGQVIDHGNGTKDVSWNGFHGLGLALAINHSCPDATLPIFYFSSEDWKPLIK</sequence>
<name>A0A2D2EAM8_FAUOS</name>
<geneLocation type="plasmid" evidence="3">
    <name>pnp7-2</name>
</geneLocation>
<dbReference type="Pfam" id="PF24390">
    <property type="entry name" value="PRTase-CE"/>
    <property type="match status" value="1"/>
</dbReference>
<protein>
    <recommendedName>
        <fullName evidence="1">PRTase-CE domain-containing protein</fullName>
    </recommendedName>
</protein>
<feature type="domain" description="PRTase-CE" evidence="1">
    <location>
        <begin position="34"/>
        <end position="309"/>
    </location>
</feature>
<keyword evidence="2" id="KW-0614">Plasmid</keyword>
<organism evidence="2 3">
    <name type="scientific">Faucicola osloensis</name>
    <name type="common">Moraxella osloensis</name>
    <dbReference type="NCBI Taxonomy" id="34062"/>
    <lineage>
        <taxon>Bacteria</taxon>
        <taxon>Pseudomonadati</taxon>
        <taxon>Pseudomonadota</taxon>
        <taxon>Gammaproteobacteria</taxon>
        <taxon>Moraxellales</taxon>
        <taxon>Moraxellaceae</taxon>
        <taxon>Faucicola</taxon>
    </lineage>
</organism>
<dbReference type="RefSeq" id="WP_076777081.1">
    <property type="nucleotide sequence ID" value="NZ_CP024445.1"/>
</dbReference>
<evidence type="ECO:0000313" key="2">
    <source>
        <dbReference type="EMBL" id="ATR79880.1"/>
    </source>
</evidence>
<evidence type="ECO:0000313" key="3">
    <source>
        <dbReference type="Proteomes" id="UP000229340"/>
    </source>
</evidence>
<dbReference type="Proteomes" id="UP000229340">
    <property type="component" value="Plasmid pNP7-2"/>
</dbReference>
<evidence type="ECO:0000259" key="1">
    <source>
        <dbReference type="Pfam" id="PF24390"/>
    </source>
</evidence>
<dbReference type="EMBL" id="CP024445">
    <property type="protein sequence ID" value="ATR79880.1"/>
    <property type="molecule type" value="Genomic_DNA"/>
</dbReference>
<dbReference type="InterPro" id="IPR056920">
    <property type="entry name" value="PRTase-CE"/>
</dbReference>
<reference evidence="3" key="1">
    <citation type="submission" date="2017-10" db="EMBL/GenBank/DDBJ databases">
        <title>Complete genome sequence of Moraxella osloensis NP7 isolated from human skin.</title>
        <authorList>
            <person name="Lee K."/>
            <person name="Lim J.Y."/>
            <person name="Hwang I."/>
        </authorList>
    </citation>
    <scope>NUCLEOTIDE SEQUENCE [LARGE SCALE GENOMIC DNA]</scope>
    <source>
        <strain evidence="3">NP7</strain>
        <plasmid evidence="3">pnp7-2</plasmid>
    </source>
</reference>
<accession>A0A2D2EAM8</accession>
<dbReference type="AlphaFoldDB" id="A0A2D2EAM8"/>
<proteinExistence type="predicted"/>